<evidence type="ECO:0000256" key="3">
    <source>
        <dbReference type="ARBA" id="ARBA00023125"/>
    </source>
</evidence>
<dbReference type="EMBL" id="MLJW01009039">
    <property type="protein sequence ID" value="OIQ63401.1"/>
    <property type="molecule type" value="Genomic_DNA"/>
</dbReference>
<reference evidence="5" key="1">
    <citation type="submission" date="2016-10" db="EMBL/GenBank/DDBJ databases">
        <title>Sequence of Gallionella enrichment culture.</title>
        <authorList>
            <person name="Poehlein A."/>
            <person name="Muehling M."/>
            <person name="Daniel R."/>
        </authorList>
    </citation>
    <scope>NUCLEOTIDE SEQUENCE</scope>
</reference>
<dbReference type="GO" id="GO:0030983">
    <property type="term" value="F:mismatched DNA binding"/>
    <property type="evidence" value="ECO:0007669"/>
    <property type="project" value="InterPro"/>
</dbReference>
<protein>
    <submittedName>
        <fullName evidence="5">DNA mismatch repair protein MutS</fullName>
    </submittedName>
</protein>
<dbReference type="Gene3D" id="3.40.50.300">
    <property type="entry name" value="P-loop containing nucleotide triphosphate hydrolases"/>
    <property type="match status" value="1"/>
</dbReference>
<feature type="domain" description="DNA mismatch repair proteins mutS family" evidence="4">
    <location>
        <begin position="1"/>
        <end position="137"/>
    </location>
</feature>
<dbReference type="PANTHER" id="PTHR11361">
    <property type="entry name" value="DNA MISMATCH REPAIR PROTEIN MUTS FAMILY MEMBER"/>
    <property type="match status" value="1"/>
</dbReference>
<dbReference type="PANTHER" id="PTHR11361:SF152">
    <property type="entry name" value="DNA MISMATCH REPAIR PROTEIN"/>
    <property type="match status" value="1"/>
</dbReference>
<dbReference type="Pfam" id="PF00488">
    <property type="entry name" value="MutS_V"/>
    <property type="match status" value="1"/>
</dbReference>
<evidence type="ECO:0000259" key="4">
    <source>
        <dbReference type="SMART" id="SM00534"/>
    </source>
</evidence>
<keyword evidence="1" id="KW-0547">Nucleotide-binding</keyword>
<evidence type="ECO:0000256" key="2">
    <source>
        <dbReference type="ARBA" id="ARBA00022840"/>
    </source>
</evidence>
<dbReference type="InterPro" id="IPR045076">
    <property type="entry name" value="MutS"/>
</dbReference>
<keyword evidence="3" id="KW-0238">DNA-binding</keyword>
<evidence type="ECO:0000256" key="1">
    <source>
        <dbReference type="ARBA" id="ARBA00022741"/>
    </source>
</evidence>
<gene>
    <name evidence="5" type="primary">mutS_16</name>
    <name evidence="5" type="ORF">GALL_550570</name>
</gene>
<dbReference type="GO" id="GO:0006298">
    <property type="term" value="P:mismatch repair"/>
    <property type="evidence" value="ECO:0007669"/>
    <property type="project" value="InterPro"/>
</dbReference>
<dbReference type="InterPro" id="IPR027417">
    <property type="entry name" value="P-loop_NTPase"/>
</dbReference>
<dbReference type="AlphaFoldDB" id="A0A1J5NW12"/>
<organism evidence="5">
    <name type="scientific">mine drainage metagenome</name>
    <dbReference type="NCBI Taxonomy" id="410659"/>
    <lineage>
        <taxon>unclassified sequences</taxon>
        <taxon>metagenomes</taxon>
        <taxon>ecological metagenomes</taxon>
    </lineage>
</organism>
<name>A0A1J5NW12_9ZZZZ</name>
<comment type="caution">
    <text evidence="5">The sequence shown here is derived from an EMBL/GenBank/DDBJ whole genome shotgun (WGS) entry which is preliminary data.</text>
</comment>
<dbReference type="GO" id="GO:0005524">
    <property type="term" value="F:ATP binding"/>
    <property type="evidence" value="ECO:0007669"/>
    <property type="project" value="UniProtKB-KW"/>
</dbReference>
<dbReference type="InterPro" id="IPR000432">
    <property type="entry name" value="DNA_mismatch_repair_MutS_C"/>
</dbReference>
<proteinExistence type="predicted"/>
<dbReference type="GO" id="GO:0005829">
    <property type="term" value="C:cytosol"/>
    <property type="evidence" value="ECO:0007669"/>
    <property type="project" value="TreeGrafter"/>
</dbReference>
<sequence length="145" mass="16431">MSDDLGGQTSYFQAEARSIRQIIRDCETCMPLNSLIIIDEIFRGTNTIERIAAAKAVLSYFIENKHFVLVSTHDLELAGLLGSDYRVFSFEELSGDDRLTFDYKLKEGLLKNKNGIAFLKGLDYPQNIIAEASKISLLLREKYDL</sequence>
<dbReference type="SUPFAM" id="SSF52540">
    <property type="entry name" value="P-loop containing nucleoside triphosphate hydrolases"/>
    <property type="match status" value="1"/>
</dbReference>
<evidence type="ECO:0000313" key="5">
    <source>
        <dbReference type="EMBL" id="OIQ63401.1"/>
    </source>
</evidence>
<dbReference type="GO" id="GO:0140664">
    <property type="term" value="F:ATP-dependent DNA damage sensor activity"/>
    <property type="evidence" value="ECO:0007669"/>
    <property type="project" value="InterPro"/>
</dbReference>
<accession>A0A1J5NW12</accession>
<dbReference type="SMART" id="SM00534">
    <property type="entry name" value="MUTSac"/>
    <property type="match status" value="1"/>
</dbReference>
<keyword evidence="2" id="KW-0067">ATP-binding</keyword>